<comment type="subunit">
    <text evidence="1">Monomer.</text>
</comment>
<feature type="binding site" evidence="1">
    <location>
        <begin position="139"/>
        <end position="140"/>
    </location>
    <ligand>
        <name>S-adenosyl-L-methionine</name>
        <dbReference type="ChEBI" id="CHEBI:59789"/>
    </ligand>
</feature>
<dbReference type="Gene3D" id="3.40.50.150">
    <property type="entry name" value="Vaccinia Virus protein VP39"/>
    <property type="match status" value="1"/>
</dbReference>
<feature type="binding site" evidence="1">
    <location>
        <position position="97"/>
    </location>
    <ligand>
        <name>S-adenosyl-L-methionine</name>
        <dbReference type="ChEBI" id="CHEBI:59789"/>
    </ligand>
</feature>
<keyword evidence="1" id="KW-0489">Methyltransferase</keyword>
<dbReference type="PANTHER" id="PTHR37426">
    <property type="entry name" value="RIBOSOMAL RNA LARGE SUBUNIT METHYLTRANSFERASE J"/>
    <property type="match status" value="1"/>
</dbReference>
<dbReference type="EC" id="2.1.1.266" evidence="1"/>
<dbReference type="HAMAP" id="MF_00934">
    <property type="entry name" value="23SrRNA_methyltr_J"/>
    <property type="match status" value="1"/>
</dbReference>
<dbReference type="InterPro" id="IPR029063">
    <property type="entry name" value="SAM-dependent_MTases_sf"/>
</dbReference>
<comment type="catalytic activity">
    <reaction evidence="1">
        <text>adenosine(2030) in 23S rRNA + S-adenosyl-L-methionine = N(6)-methyladenosine(2030) in 23S rRNA + S-adenosyl-L-homocysteine + H(+)</text>
        <dbReference type="Rhea" id="RHEA:43736"/>
        <dbReference type="Rhea" id="RHEA-COMP:10668"/>
        <dbReference type="Rhea" id="RHEA-COMP:10669"/>
        <dbReference type="ChEBI" id="CHEBI:15378"/>
        <dbReference type="ChEBI" id="CHEBI:57856"/>
        <dbReference type="ChEBI" id="CHEBI:59789"/>
        <dbReference type="ChEBI" id="CHEBI:74411"/>
        <dbReference type="ChEBI" id="CHEBI:74449"/>
        <dbReference type="EC" id="2.1.1.266"/>
    </reaction>
</comment>
<feature type="binding site" evidence="1">
    <location>
        <position position="160"/>
    </location>
    <ligand>
        <name>S-adenosyl-L-methionine</name>
        <dbReference type="ChEBI" id="CHEBI:59789"/>
    </ligand>
</feature>
<sequence>MLSYQHGYHAGNLADVHKHALLATMLDYLTRKDKPLSYIETHSGRGLYRLDAEEALKTGEAEAGIGRLGAAFPPGHPYARVLARVRQDHGSAAYPGSPLVAALLLRPGDRMHLAELHPREHAALVETMAPHGADVRKEDGVAMALAITPPTPRRGLLLIDPSYEVKAEYAAVARLVGDVARKWNVGVIALWYPILASGAHGPMLRSLEERNLPGVLRHEVRFPPARAGHGMTGSGMFIVNAPFGLADECARLDAIFARLGR</sequence>
<dbReference type="EMBL" id="JAOCQF010000001">
    <property type="protein sequence ID" value="MCT8329003.1"/>
    <property type="molecule type" value="Genomic_DNA"/>
</dbReference>
<evidence type="ECO:0000313" key="2">
    <source>
        <dbReference type="EMBL" id="MCT8329003.1"/>
    </source>
</evidence>
<keyword evidence="1" id="KW-0698">rRNA processing</keyword>
<organism evidence="2 3">
    <name type="scientific">Albidovulum sediminis</name>
    <dbReference type="NCBI Taxonomy" id="3066345"/>
    <lineage>
        <taxon>Bacteria</taxon>
        <taxon>Pseudomonadati</taxon>
        <taxon>Pseudomonadota</taxon>
        <taxon>Alphaproteobacteria</taxon>
        <taxon>Rhodobacterales</taxon>
        <taxon>Paracoccaceae</taxon>
        <taxon>Albidovulum</taxon>
    </lineage>
</organism>
<dbReference type="InterPro" id="IPR007473">
    <property type="entry name" value="RlmJ"/>
</dbReference>
<evidence type="ECO:0000256" key="1">
    <source>
        <dbReference type="HAMAP-Rule" id="MF_00934"/>
    </source>
</evidence>
<feature type="binding site" evidence="1">
    <location>
        <position position="42"/>
    </location>
    <ligand>
        <name>S-adenosyl-L-methionine</name>
        <dbReference type="ChEBI" id="CHEBI:59789"/>
    </ligand>
</feature>
<feature type="binding site" evidence="1">
    <location>
        <position position="115"/>
    </location>
    <ligand>
        <name>S-adenosyl-L-methionine</name>
        <dbReference type="ChEBI" id="CHEBI:59789"/>
    </ligand>
</feature>
<name>A0ABT2NJ98_9RHOB</name>
<dbReference type="Proteomes" id="UP001205601">
    <property type="component" value="Unassembled WGS sequence"/>
</dbReference>
<comment type="caution">
    <text evidence="2">The sequence shown here is derived from an EMBL/GenBank/DDBJ whole genome shotgun (WGS) entry which is preliminary data.</text>
</comment>
<feature type="binding site" evidence="1">
    <location>
        <position position="19"/>
    </location>
    <ligand>
        <name>S-adenosyl-L-methionine</name>
        <dbReference type="ChEBI" id="CHEBI:59789"/>
    </ligand>
</feature>
<accession>A0ABT2NJ98</accession>
<dbReference type="SUPFAM" id="SSF53335">
    <property type="entry name" value="S-adenosyl-L-methionine-dependent methyltransferases"/>
    <property type="match status" value="1"/>
</dbReference>
<comment type="function">
    <text evidence="1">Specifically methylates the adenine in position 2030 of 23S rRNA.</text>
</comment>
<evidence type="ECO:0000313" key="3">
    <source>
        <dbReference type="Proteomes" id="UP001205601"/>
    </source>
</evidence>
<dbReference type="Pfam" id="PF04378">
    <property type="entry name" value="RsmJ"/>
    <property type="match status" value="1"/>
</dbReference>
<keyword evidence="3" id="KW-1185">Reference proteome</keyword>
<comment type="similarity">
    <text evidence="1">Belongs to the RlmJ family.</text>
</comment>
<feature type="active site" description="Proton acceptor" evidence="1">
    <location>
        <position position="160"/>
    </location>
</feature>
<reference evidence="3" key="1">
    <citation type="submission" date="2023-07" db="EMBL/GenBank/DDBJ databases">
        <title>Defluviimonas sediminis sp. nov., isolated from mangrove sediment.</title>
        <authorList>
            <person name="Liu L."/>
            <person name="Li J."/>
            <person name="Huang Y."/>
            <person name="Pan J."/>
            <person name="Li M."/>
        </authorList>
    </citation>
    <scope>NUCLEOTIDE SEQUENCE [LARGE SCALE GENOMIC DNA]</scope>
    <source>
        <strain evidence="3">FT324</strain>
    </source>
</reference>
<dbReference type="RefSeq" id="WP_261494426.1">
    <property type="nucleotide sequence ID" value="NZ_JAOCQF010000001.1"/>
</dbReference>
<feature type="site" description="Interaction with substrate rRNA" evidence="1">
    <location>
        <position position="4"/>
    </location>
</feature>
<protein>
    <recommendedName>
        <fullName evidence="1">Ribosomal RNA large subunit methyltransferase J</fullName>
        <ecNumber evidence="1">2.1.1.266</ecNumber>
    </recommendedName>
    <alternativeName>
        <fullName evidence="1">23S rRNA (adenine(2030)-N6)-methyltransferase</fullName>
    </alternativeName>
    <alternativeName>
        <fullName evidence="1">23S rRNA m6A2030 methyltransferase</fullName>
    </alternativeName>
</protein>
<keyword evidence="1" id="KW-0949">S-adenosyl-L-methionine</keyword>
<keyword evidence="1" id="KW-0808">Transferase</keyword>
<proteinExistence type="inferred from homology"/>
<dbReference type="PANTHER" id="PTHR37426:SF1">
    <property type="entry name" value="RIBOSOMAL RNA LARGE SUBUNIT METHYLTRANSFERASE J"/>
    <property type="match status" value="1"/>
</dbReference>
<keyword evidence="1" id="KW-0694">RNA-binding</keyword>
<gene>
    <name evidence="1 2" type="primary">rlmJ</name>
    <name evidence="2" type="ORF">N5I32_05705</name>
</gene>